<dbReference type="AlphaFoldDB" id="A0A9P6CBC6"/>
<feature type="compositionally biased region" description="Acidic residues" evidence="2">
    <location>
        <begin position="613"/>
        <end position="624"/>
    </location>
</feature>
<dbReference type="PROSITE" id="PS50090">
    <property type="entry name" value="MYB_LIKE"/>
    <property type="match status" value="2"/>
</dbReference>
<evidence type="ECO:0000256" key="1">
    <source>
        <dbReference type="ARBA" id="ARBA00023242"/>
    </source>
</evidence>
<keyword evidence="6" id="KW-1185">Reference proteome</keyword>
<name>A0A9P6CBC6_9AGAR</name>
<gene>
    <name evidence="5" type="ORF">BDZ94DRAFT_1312417</name>
</gene>
<feature type="region of interest" description="Disordered" evidence="2">
    <location>
        <begin position="390"/>
        <end position="424"/>
    </location>
</feature>
<feature type="compositionally biased region" description="Polar residues" evidence="2">
    <location>
        <begin position="1"/>
        <end position="24"/>
    </location>
</feature>
<dbReference type="PANTHER" id="PTHR46734:SF1">
    <property type="entry name" value="TELOMERIC REPEAT-BINDING FACTOR 1"/>
    <property type="match status" value="1"/>
</dbReference>
<evidence type="ECO:0000313" key="5">
    <source>
        <dbReference type="EMBL" id="KAF9459396.1"/>
    </source>
</evidence>
<feature type="domain" description="Myb-like" evidence="3">
    <location>
        <begin position="199"/>
        <end position="253"/>
    </location>
</feature>
<feature type="region of interest" description="Disordered" evidence="2">
    <location>
        <begin position="184"/>
        <end position="210"/>
    </location>
</feature>
<evidence type="ECO:0008006" key="7">
    <source>
        <dbReference type="Google" id="ProtNLM"/>
    </source>
</evidence>
<proteinExistence type="predicted"/>
<evidence type="ECO:0000259" key="3">
    <source>
        <dbReference type="PROSITE" id="PS50090"/>
    </source>
</evidence>
<feature type="region of interest" description="Disordered" evidence="2">
    <location>
        <begin position="291"/>
        <end position="343"/>
    </location>
</feature>
<feature type="region of interest" description="Disordered" evidence="2">
    <location>
        <begin position="875"/>
        <end position="917"/>
    </location>
</feature>
<feature type="domain" description="HTH myb-type" evidence="4">
    <location>
        <begin position="199"/>
        <end position="257"/>
    </location>
</feature>
<feature type="compositionally biased region" description="Polar residues" evidence="2">
    <location>
        <begin position="882"/>
        <end position="891"/>
    </location>
</feature>
<evidence type="ECO:0000313" key="6">
    <source>
        <dbReference type="Proteomes" id="UP000807353"/>
    </source>
</evidence>
<evidence type="ECO:0000256" key="2">
    <source>
        <dbReference type="SAM" id="MobiDB-lite"/>
    </source>
</evidence>
<dbReference type="InterPro" id="IPR017930">
    <property type="entry name" value="Myb_dom"/>
</dbReference>
<dbReference type="EMBL" id="MU150317">
    <property type="protein sequence ID" value="KAF9459396.1"/>
    <property type="molecule type" value="Genomic_DNA"/>
</dbReference>
<dbReference type="Gene3D" id="1.10.10.60">
    <property type="entry name" value="Homeodomain-like"/>
    <property type="match status" value="2"/>
</dbReference>
<feature type="region of interest" description="Disordered" evidence="2">
    <location>
        <begin position="657"/>
        <end position="756"/>
    </location>
</feature>
<dbReference type="OrthoDB" id="608866at2759"/>
<reference evidence="5" key="1">
    <citation type="submission" date="2020-11" db="EMBL/GenBank/DDBJ databases">
        <authorList>
            <consortium name="DOE Joint Genome Institute"/>
            <person name="Ahrendt S."/>
            <person name="Riley R."/>
            <person name="Andreopoulos W."/>
            <person name="Labutti K."/>
            <person name="Pangilinan J."/>
            <person name="Ruiz-Duenas F.J."/>
            <person name="Barrasa J.M."/>
            <person name="Sanchez-Garcia M."/>
            <person name="Camarero S."/>
            <person name="Miyauchi S."/>
            <person name="Serrano A."/>
            <person name="Linde D."/>
            <person name="Babiker R."/>
            <person name="Drula E."/>
            <person name="Ayuso-Fernandez I."/>
            <person name="Pacheco R."/>
            <person name="Padilla G."/>
            <person name="Ferreira P."/>
            <person name="Barriuso J."/>
            <person name="Kellner H."/>
            <person name="Castanera R."/>
            <person name="Alfaro M."/>
            <person name="Ramirez L."/>
            <person name="Pisabarro A.G."/>
            <person name="Kuo A."/>
            <person name="Tritt A."/>
            <person name="Lipzen A."/>
            <person name="He G."/>
            <person name="Yan M."/>
            <person name="Ng V."/>
            <person name="Cullen D."/>
            <person name="Martin F."/>
            <person name="Rosso M.-N."/>
            <person name="Henrissat B."/>
            <person name="Hibbett D."/>
            <person name="Martinez A.T."/>
            <person name="Grigoriev I.V."/>
        </authorList>
    </citation>
    <scope>NUCLEOTIDE SEQUENCE</scope>
    <source>
        <strain evidence="5">CBS 247.69</strain>
    </source>
</reference>
<dbReference type="SMART" id="SM00717">
    <property type="entry name" value="SANT"/>
    <property type="match status" value="2"/>
</dbReference>
<feature type="compositionally biased region" description="Polar residues" evidence="2">
    <location>
        <begin position="394"/>
        <end position="415"/>
    </location>
</feature>
<feature type="region of interest" description="Disordered" evidence="2">
    <location>
        <begin position="1"/>
        <end position="33"/>
    </location>
</feature>
<protein>
    <recommendedName>
        <fullName evidence="7">Meiotically up-regulated gene 152 protein</fullName>
    </recommendedName>
</protein>
<organism evidence="5 6">
    <name type="scientific">Collybia nuda</name>
    <dbReference type="NCBI Taxonomy" id="64659"/>
    <lineage>
        <taxon>Eukaryota</taxon>
        <taxon>Fungi</taxon>
        <taxon>Dikarya</taxon>
        <taxon>Basidiomycota</taxon>
        <taxon>Agaricomycotina</taxon>
        <taxon>Agaricomycetes</taxon>
        <taxon>Agaricomycetidae</taxon>
        <taxon>Agaricales</taxon>
        <taxon>Tricholomatineae</taxon>
        <taxon>Clitocybaceae</taxon>
        <taxon>Collybia</taxon>
    </lineage>
</organism>
<evidence type="ECO:0000259" key="4">
    <source>
        <dbReference type="PROSITE" id="PS51294"/>
    </source>
</evidence>
<dbReference type="PANTHER" id="PTHR46734">
    <property type="entry name" value="TELOMERIC REPEAT-BINDING FACTOR 1 TERF1"/>
    <property type="match status" value="1"/>
</dbReference>
<sequence>MVASESTGISEPQGSLALSSSPGKSQLKVPSSSTFSFKAPFPASSSSNALKQRRVSLALPSSPRVVQAWSFRDDTGLDSHVPETVDSGLVPEKRGKMRKIAATADDDSRFQEKKQRKKWSPEETQMLVDGCNRHGVGNWKAILGDPTLTFDNRSPVDLKDRFRTYFPDAYKQHYPNARTHLSSKVRSTLPDGSSLFEKTRSKKRRPFTEEEDRALKAGYEKHGTVWATIVKDPVFQEQGRRSTDLRDRFRNAFPELYQAAGYKPRGAVKKKLASTDGPKPPIRAATDDQLAMSTTGPVRSRRRAHTSQGLLRGGTKSVPQSTACSEDEYSSGGEEDIGFKSPHTPVFVDNVSTVSMRTRKPGFSADPFADDDDEMEMVTLDSMSDPSLAIPDFTPSSHMDGQSQTWSSGVNTPTHSAHAWSTAAGSPTSSHLSSDYLMNSSHSPVLHRGIGNIGMIGKSAWGTHDWFSANPRLDSGSATTSSSFPDPGSPFSFHNLNHGVMDRYDLLPTSMPHDFSSEVGVGDTHSTFSDEMFPPSGFRGFTHHSNYAGDLIFGARTHQPQQSYYGSGFGFGAGSSHGLGLEGMTGASGLHPMLTPLPGIDEIELTGITLDDQADSNAMDDDDGIQLGVLPGQQKDGPQEQSMSDRFSLDDLVDLSHELHSTPPGTPVTRPRSTRRSSGPALNHYVGTHGRSISVPPSEVRCGVPSRNPPHSVSQPEMSPPRASPSSSFFLERSPQHHNDRNGKSLLGAQPVALPPPPSSFPSHMLMSSGSHDAWRSMPSGDISLSFLDLHYYSSMAASGAGLMDDDDGPMAEGSVQNLRQGQALDLARSVVSSSSAGTSFKSLGIPASLRQHIPQPQEMSVERSAAVGGRVRTKVGMGGARSQSSHQRGQSAVCPQDLLLRSDNKRKRASWDGGHS</sequence>
<feature type="domain" description="HTH myb-type" evidence="4">
    <location>
        <begin position="111"/>
        <end position="170"/>
    </location>
</feature>
<feature type="compositionally biased region" description="Acidic residues" evidence="2">
    <location>
        <begin position="325"/>
        <end position="336"/>
    </location>
</feature>
<feature type="compositionally biased region" description="Low complexity" evidence="2">
    <location>
        <begin position="661"/>
        <end position="680"/>
    </location>
</feature>
<dbReference type="InterPro" id="IPR009057">
    <property type="entry name" value="Homeodomain-like_sf"/>
</dbReference>
<dbReference type="PROSITE" id="PS51294">
    <property type="entry name" value="HTH_MYB"/>
    <property type="match status" value="2"/>
</dbReference>
<feature type="region of interest" description="Disordered" evidence="2">
    <location>
        <begin position="82"/>
        <end position="122"/>
    </location>
</feature>
<dbReference type="InterPro" id="IPR052450">
    <property type="entry name" value="TRBD-Containing_Protein"/>
</dbReference>
<accession>A0A9P6CBC6</accession>
<feature type="region of interest" description="Disordered" evidence="2">
    <location>
        <begin position="613"/>
        <end position="643"/>
    </location>
</feature>
<feature type="domain" description="Myb-like" evidence="3">
    <location>
        <begin position="111"/>
        <end position="166"/>
    </location>
</feature>
<dbReference type="Proteomes" id="UP000807353">
    <property type="component" value="Unassembled WGS sequence"/>
</dbReference>
<feature type="compositionally biased region" description="Basic and acidic residues" evidence="2">
    <location>
        <begin position="734"/>
        <end position="743"/>
    </location>
</feature>
<dbReference type="SUPFAM" id="SSF46689">
    <property type="entry name" value="Homeodomain-like"/>
    <property type="match status" value="2"/>
</dbReference>
<dbReference type="CDD" id="cd11660">
    <property type="entry name" value="SANT_TRF"/>
    <property type="match status" value="2"/>
</dbReference>
<dbReference type="InterPro" id="IPR001005">
    <property type="entry name" value="SANT/Myb"/>
</dbReference>
<keyword evidence="1" id="KW-0539">Nucleus</keyword>
<comment type="caution">
    <text evidence="5">The sequence shown here is derived from an EMBL/GenBank/DDBJ whole genome shotgun (WGS) entry which is preliminary data.</text>
</comment>
<dbReference type="Pfam" id="PF00249">
    <property type="entry name" value="Myb_DNA-binding"/>
    <property type="match status" value="2"/>
</dbReference>